<evidence type="ECO:0000313" key="3">
    <source>
        <dbReference type="EMBL" id="KAL1882404.1"/>
    </source>
</evidence>
<proteinExistence type="inferred from homology"/>
<evidence type="ECO:0000256" key="1">
    <source>
        <dbReference type="ARBA" id="ARBA00006484"/>
    </source>
</evidence>
<dbReference type="InterPro" id="IPR002347">
    <property type="entry name" value="SDR_fam"/>
</dbReference>
<dbReference type="Pfam" id="PF00106">
    <property type="entry name" value="adh_short"/>
    <property type="match status" value="1"/>
</dbReference>
<sequence length="178" mass="19448">MNPYTITGPVDCSVKPDLSVLKGKSVIITGGAGGLGEGYVRAFSKNGSFVTFGDIDEHKGKKLAEETGAQFVKVDVAQWEQQVEMFKAAKANSPHKSVDVVIANAGIGGQDSIWELQDPGSDPVKPEFPILDVDLFGVVYTFKLACHYFRSQPEDPQRDRCFIFKGSMMGYIDNIVRP</sequence>
<name>A0ABR3Y324_9EURO</name>
<dbReference type="PANTHER" id="PTHR43180">
    <property type="entry name" value="3-OXOACYL-(ACYL-CARRIER-PROTEIN) REDUCTASE (AFU_ORTHOLOGUE AFUA_6G11210)"/>
    <property type="match status" value="1"/>
</dbReference>
<dbReference type="EMBL" id="JAVDPF010000006">
    <property type="protein sequence ID" value="KAL1882404.1"/>
    <property type="molecule type" value="Genomic_DNA"/>
</dbReference>
<organism evidence="3 4">
    <name type="scientific">Paecilomyces lecythidis</name>
    <dbReference type="NCBI Taxonomy" id="3004212"/>
    <lineage>
        <taxon>Eukaryota</taxon>
        <taxon>Fungi</taxon>
        <taxon>Dikarya</taxon>
        <taxon>Ascomycota</taxon>
        <taxon>Pezizomycotina</taxon>
        <taxon>Eurotiomycetes</taxon>
        <taxon>Eurotiomycetidae</taxon>
        <taxon>Eurotiales</taxon>
        <taxon>Thermoascaceae</taxon>
        <taxon>Paecilomyces</taxon>
    </lineage>
</organism>
<dbReference type="Proteomes" id="UP001583193">
    <property type="component" value="Unassembled WGS sequence"/>
</dbReference>
<gene>
    <name evidence="3" type="ORF">Plec18167_002820</name>
</gene>
<reference evidence="3 4" key="1">
    <citation type="journal article" date="2024" name="IMA Fungus">
        <title>IMA Genome - F19 : A genome assembly and annotation guide to empower mycologists, including annotated draft genome sequences of Ceratocystis pirilliformis, Diaporthe australafricana, Fusarium ophioides, Paecilomyces lecythidis, and Sporothrix stenoceras.</title>
        <authorList>
            <person name="Aylward J."/>
            <person name="Wilson A.M."/>
            <person name="Visagie C.M."/>
            <person name="Spraker J."/>
            <person name="Barnes I."/>
            <person name="Buitendag C."/>
            <person name="Ceriani C."/>
            <person name="Del Mar Angel L."/>
            <person name="du Plessis D."/>
            <person name="Fuchs T."/>
            <person name="Gasser K."/>
            <person name="Kramer D."/>
            <person name="Li W."/>
            <person name="Munsamy K."/>
            <person name="Piso A."/>
            <person name="Price J.L."/>
            <person name="Sonnekus B."/>
            <person name="Thomas C."/>
            <person name="van der Nest A."/>
            <person name="van Dijk A."/>
            <person name="van Heerden A."/>
            <person name="van Vuuren N."/>
            <person name="Yilmaz N."/>
            <person name="Duong T.A."/>
            <person name="van der Merwe N.A."/>
            <person name="Wingfield M.J."/>
            <person name="Wingfield B.D."/>
        </authorList>
    </citation>
    <scope>NUCLEOTIDE SEQUENCE [LARGE SCALE GENOMIC DNA]</scope>
    <source>
        <strain evidence="3 4">CMW 18167</strain>
    </source>
</reference>
<keyword evidence="2" id="KW-0560">Oxidoreductase</keyword>
<evidence type="ECO:0000313" key="4">
    <source>
        <dbReference type="Proteomes" id="UP001583193"/>
    </source>
</evidence>
<accession>A0ABR3Y324</accession>
<dbReference type="SUPFAM" id="SSF51735">
    <property type="entry name" value="NAD(P)-binding Rossmann-fold domains"/>
    <property type="match status" value="1"/>
</dbReference>
<dbReference type="InterPro" id="IPR036291">
    <property type="entry name" value="NAD(P)-bd_dom_sf"/>
</dbReference>
<protein>
    <submittedName>
        <fullName evidence="3">Uncharacterized protein</fullName>
    </submittedName>
</protein>
<dbReference type="Gene3D" id="3.40.50.720">
    <property type="entry name" value="NAD(P)-binding Rossmann-like Domain"/>
    <property type="match status" value="1"/>
</dbReference>
<comment type="similarity">
    <text evidence="1">Belongs to the short-chain dehydrogenases/reductases (SDR) family.</text>
</comment>
<keyword evidence="4" id="KW-1185">Reference proteome</keyword>
<dbReference type="PRINTS" id="PR00081">
    <property type="entry name" value="GDHRDH"/>
</dbReference>
<dbReference type="PANTHER" id="PTHR43180:SF31">
    <property type="entry name" value="CHAIN DEHYDROGENASE_REDUCTASE, PUTATIVE (AFU_ORTHOLOGUE AFUA_2G16570)-RELATED"/>
    <property type="match status" value="1"/>
</dbReference>
<comment type="caution">
    <text evidence="3">The sequence shown here is derived from an EMBL/GenBank/DDBJ whole genome shotgun (WGS) entry which is preliminary data.</text>
</comment>
<evidence type="ECO:0000256" key="2">
    <source>
        <dbReference type="ARBA" id="ARBA00023002"/>
    </source>
</evidence>